<evidence type="ECO:0000313" key="1">
    <source>
        <dbReference type="EMBL" id="GIX65421.1"/>
    </source>
</evidence>
<accession>A0AAV4M012</accession>
<dbReference type="EMBL" id="BPLF01000004">
    <property type="protein sequence ID" value="GIX65421.1"/>
    <property type="molecule type" value="Genomic_DNA"/>
</dbReference>
<comment type="caution">
    <text evidence="1">The sequence shown here is derived from an EMBL/GenBank/DDBJ whole genome shotgun (WGS) entry which is preliminary data.</text>
</comment>
<reference evidence="1 2" key="1">
    <citation type="submission" date="2021-06" db="EMBL/GenBank/DDBJ databases">
        <title>Genome sequence of Babesia caballi.</title>
        <authorList>
            <person name="Yamagishi J."/>
            <person name="Kidaka T."/>
            <person name="Ochi A."/>
        </authorList>
    </citation>
    <scope>NUCLEOTIDE SEQUENCE [LARGE SCALE GENOMIC DNA]</scope>
    <source>
        <strain evidence="1">USDA-D6B2</strain>
    </source>
</reference>
<evidence type="ECO:0000313" key="2">
    <source>
        <dbReference type="Proteomes" id="UP001497744"/>
    </source>
</evidence>
<dbReference type="Proteomes" id="UP001497744">
    <property type="component" value="Unassembled WGS sequence"/>
</dbReference>
<sequence>MTAQKQLTDCPSNLKEAIDWILRVTGKDGQDNGQGNTAITALTKEVQKLLEEVKGADAGLGEQIDKVKNALGNGSSGLIKSLADGLQQFIGYENQHGKIGTGGIAVSNLRVERLRDAVVCVQI</sequence>
<organism evidence="1 2">
    <name type="scientific">Babesia caballi</name>
    <dbReference type="NCBI Taxonomy" id="5871"/>
    <lineage>
        <taxon>Eukaryota</taxon>
        <taxon>Sar</taxon>
        <taxon>Alveolata</taxon>
        <taxon>Apicomplexa</taxon>
        <taxon>Aconoidasida</taxon>
        <taxon>Piroplasmida</taxon>
        <taxon>Babesiidae</taxon>
        <taxon>Babesia</taxon>
    </lineage>
</organism>
<dbReference type="AlphaFoldDB" id="A0AAV4M012"/>
<proteinExistence type="predicted"/>
<dbReference type="GeneID" id="94196902"/>
<keyword evidence="2" id="KW-1185">Reference proteome</keyword>
<gene>
    <name evidence="1" type="ORF">BcabD6B2_48560</name>
</gene>
<protein>
    <submittedName>
        <fullName evidence="1">Variant erythrocyte surface antigen-1, alpha subunit</fullName>
    </submittedName>
</protein>
<name>A0AAV4M012_BABCB</name>
<dbReference type="RefSeq" id="XP_067717490.1">
    <property type="nucleotide sequence ID" value="XM_067861389.1"/>
</dbReference>